<proteinExistence type="predicted"/>
<organism evidence="8 9">
    <name type="scientific">Gulosibacter chungangensis</name>
    <dbReference type="NCBI Taxonomy" id="979746"/>
    <lineage>
        <taxon>Bacteria</taxon>
        <taxon>Bacillati</taxon>
        <taxon>Actinomycetota</taxon>
        <taxon>Actinomycetes</taxon>
        <taxon>Micrococcales</taxon>
        <taxon>Microbacteriaceae</taxon>
        <taxon>Gulosibacter</taxon>
    </lineage>
</organism>
<dbReference type="InterPro" id="IPR000792">
    <property type="entry name" value="Tscrpt_reg_LuxR_C"/>
</dbReference>
<dbReference type="InterPro" id="IPR016032">
    <property type="entry name" value="Sig_transdc_resp-reg_C-effctor"/>
</dbReference>
<dbReference type="Pfam" id="PF00072">
    <property type="entry name" value="Response_reg"/>
    <property type="match status" value="1"/>
</dbReference>
<evidence type="ECO:0000256" key="2">
    <source>
        <dbReference type="ARBA" id="ARBA00023015"/>
    </source>
</evidence>
<dbReference type="PROSITE" id="PS50110">
    <property type="entry name" value="RESPONSE_REGULATORY"/>
    <property type="match status" value="1"/>
</dbReference>
<dbReference type="Gene3D" id="3.40.50.2300">
    <property type="match status" value="1"/>
</dbReference>
<dbReference type="SUPFAM" id="SSF52172">
    <property type="entry name" value="CheY-like"/>
    <property type="match status" value="1"/>
</dbReference>
<name>A0A7J5B903_9MICO</name>
<comment type="caution">
    <text evidence="8">The sequence shown here is derived from an EMBL/GenBank/DDBJ whole genome shotgun (WGS) entry which is preliminary data.</text>
</comment>
<evidence type="ECO:0000256" key="4">
    <source>
        <dbReference type="ARBA" id="ARBA00023163"/>
    </source>
</evidence>
<dbReference type="PANTHER" id="PTHR43214">
    <property type="entry name" value="TWO-COMPONENT RESPONSE REGULATOR"/>
    <property type="match status" value="1"/>
</dbReference>
<dbReference type="PANTHER" id="PTHR43214:SF24">
    <property type="entry name" value="TRANSCRIPTIONAL REGULATORY PROTEIN NARL-RELATED"/>
    <property type="match status" value="1"/>
</dbReference>
<keyword evidence="2" id="KW-0805">Transcription regulation</keyword>
<evidence type="ECO:0000256" key="3">
    <source>
        <dbReference type="ARBA" id="ARBA00023125"/>
    </source>
</evidence>
<dbReference type="InterPro" id="IPR011006">
    <property type="entry name" value="CheY-like_superfamily"/>
</dbReference>
<dbReference type="SMART" id="SM00448">
    <property type="entry name" value="REC"/>
    <property type="match status" value="1"/>
</dbReference>
<feature type="domain" description="HTH luxR-type" evidence="6">
    <location>
        <begin position="181"/>
        <end position="246"/>
    </location>
</feature>
<keyword evidence="4" id="KW-0804">Transcription</keyword>
<dbReference type="PROSITE" id="PS00622">
    <property type="entry name" value="HTH_LUXR_1"/>
    <property type="match status" value="1"/>
</dbReference>
<dbReference type="EMBL" id="WBKB01000007">
    <property type="protein sequence ID" value="KAB1641906.1"/>
    <property type="molecule type" value="Genomic_DNA"/>
</dbReference>
<evidence type="ECO:0000313" key="9">
    <source>
        <dbReference type="Proteomes" id="UP000433493"/>
    </source>
</evidence>
<dbReference type="CDD" id="cd06170">
    <property type="entry name" value="LuxR_C_like"/>
    <property type="match status" value="1"/>
</dbReference>
<dbReference type="SUPFAM" id="SSF46894">
    <property type="entry name" value="C-terminal effector domain of the bipartite response regulators"/>
    <property type="match status" value="1"/>
</dbReference>
<dbReference type="InterPro" id="IPR039420">
    <property type="entry name" value="WalR-like"/>
</dbReference>
<gene>
    <name evidence="8" type="ORF">F8O05_11330</name>
</gene>
<dbReference type="CDD" id="cd17535">
    <property type="entry name" value="REC_NarL-like"/>
    <property type="match status" value="1"/>
</dbReference>
<dbReference type="InterPro" id="IPR001789">
    <property type="entry name" value="Sig_transdc_resp-reg_receiver"/>
</dbReference>
<feature type="modified residue" description="4-aspartylphosphate" evidence="5">
    <location>
        <position position="76"/>
    </location>
</feature>
<feature type="domain" description="Response regulatory" evidence="7">
    <location>
        <begin position="25"/>
        <end position="144"/>
    </location>
</feature>
<evidence type="ECO:0000256" key="5">
    <source>
        <dbReference type="PROSITE-ProRule" id="PRU00169"/>
    </source>
</evidence>
<dbReference type="Proteomes" id="UP000433493">
    <property type="component" value="Unassembled WGS sequence"/>
</dbReference>
<dbReference type="InterPro" id="IPR058245">
    <property type="entry name" value="NreC/VraR/RcsB-like_REC"/>
</dbReference>
<dbReference type="PRINTS" id="PR00038">
    <property type="entry name" value="HTHLUXR"/>
</dbReference>
<evidence type="ECO:0000259" key="6">
    <source>
        <dbReference type="PROSITE" id="PS50043"/>
    </source>
</evidence>
<protein>
    <submittedName>
        <fullName evidence="8">Response regulator transcription factor</fullName>
    </submittedName>
</protein>
<dbReference type="Pfam" id="PF00196">
    <property type="entry name" value="GerE"/>
    <property type="match status" value="1"/>
</dbReference>
<keyword evidence="1 5" id="KW-0597">Phosphoprotein</keyword>
<keyword evidence="3" id="KW-0238">DNA-binding</keyword>
<dbReference type="SMART" id="SM00421">
    <property type="entry name" value="HTH_LUXR"/>
    <property type="match status" value="1"/>
</dbReference>
<dbReference type="GO" id="GO:0003677">
    <property type="term" value="F:DNA binding"/>
    <property type="evidence" value="ECO:0007669"/>
    <property type="project" value="UniProtKB-KW"/>
</dbReference>
<sequence length="249" mass="26786">MAVSGRKSILNAETLTELSEAAPIRVLIVDDQSLVKEGLALIAGSDAGIEVVGKAEDGRAGLAAALQLRPDIVLMDVRMPVMDGIEATGKLLEHDGEANEIRVIALTTYDSEDFAVRMLAAGASGFLLKDAPGEDLVRAIRTVHAGNAIIDPSMTKTLLKRLSGPGPSGEATQTADRDEKRNKMLAKLTARERDVLEYLVQGESNSSIAARLFLAEVTVKSHVGRILEKFELPDRVHVVIWAYESGFRS</sequence>
<accession>A0A7J5B903</accession>
<evidence type="ECO:0000313" key="8">
    <source>
        <dbReference type="EMBL" id="KAB1641906.1"/>
    </source>
</evidence>
<keyword evidence="9" id="KW-1185">Reference proteome</keyword>
<reference evidence="8 9" key="1">
    <citation type="submission" date="2019-09" db="EMBL/GenBank/DDBJ databases">
        <title>Phylogeny of genus Pseudoclavibacter and closely related genus.</title>
        <authorList>
            <person name="Li Y."/>
        </authorList>
    </citation>
    <scope>NUCLEOTIDE SEQUENCE [LARGE SCALE GENOMIC DNA]</scope>
    <source>
        <strain evidence="8 9">KCTC 13959</strain>
    </source>
</reference>
<dbReference type="GO" id="GO:0006355">
    <property type="term" value="P:regulation of DNA-templated transcription"/>
    <property type="evidence" value="ECO:0007669"/>
    <property type="project" value="InterPro"/>
</dbReference>
<evidence type="ECO:0000259" key="7">
    <source>
        <dbReference type="PROSITE" id="PS50110"/>
    </source>
</evidence>
<dbReference type="GO" id="GO:0000160">
    <property type="term" value="P:phosphorelay signal transduction system"/>
    <property type="evidence" value="ECO:0007669"/>
    <property type="project" value="InterPro"/>
</dbReference>
<dbReference type="AlphaFoldDB" id="A0A7J5B903"/>
<dbReference type="PROSITE" id="PS50043">
    <property type="entry name" value="HTH_LUXR_2"/>
    <property type="match status" value="1"/>
</dbReference>
<evidence type="ECO:0000256" key="1">
    <source>
        <dbReference type="ARBA" id="ARBA00022553"/>
    </source>
</evidence>
<dbReference type="OrthoDB" id="9808843at2"/>